<sequence>MRKWVFIAVAAVLALAAAIVLGPRWGAPAARPVSPVSASSIRQGMPAFNAVAVSSGAQEGLTLTGRVLDGNGRPVPDAEVSLAASAERTLADVRCDECGLALLACTAHETALHTRAFFEQQQGFLTARATVRTDAEGKFRFEHLAGVSFTVWARSAGLGVALKDRAAPGEPVELYLPPLRSITGTVVDDSGQARPGARVRAVSRKVPLPFEAVAGAGGAFTLSGLGEGPFYVLADAEGFQPAVAQQVEADSQPLRLKLTPSRTLEVRVTRDGAPAAATVRLRGDHLTREEHTEAQGGPVRFNGLYPDEVVVTAEAPGFGSTPQTLTLSQRVTQVTLVLEAAGRLLVTVVDEDGQPVPNPQLLLRTVAGDLIRRDAVPTGALAELGPLAPGEYVLEGQAEGFTAAQLPARVSQGETPLELELAKATVISGQVIDEYGRPASGVSVLVQPTGEVVNAGEDGHFTAQVPMPGLYTLHAHHSEWGGGSVQATAPATDVTLSLEAKAGADVTVSSGGRRVEGADVVMWADPENIFRSDRPSGPDGVVPMRGLPPGTYQLMASHPEYLQSGPKSVTVQDGTKQQVAVELEPGAQLTGDVVDEDGQPVVGAAMSVAPRVAEPTQSDSSGHFEFRALRPDRTYMVEARHSGYEAMERPQAKPGGPPVQVKMRKRSTFRGRVVDDSGQPVRRFRVDEHDVNSPDGRFELPLSTAGDRLIVAVDAAGYEPQVVDRPGSPPDMGDIVLVKAPSVSGRVKDASGGPVPDAVVTCDVCDGSVLSGPDGTFTLASPPFVPRFTVSARKGKVSGTQEVPRGSTAPVELTLKPATRLTGRVYLANGQPAAGAQVEGLNADRSETVSLITGADGRYSADLSPGSYRFVVGPRGGMGEPAVVVQVAGADMTLDLGPVPGTGSVTVLLQPERGKALWVVPGEVGAVGNPPTELLRSRYAQLVYQPMSERVVVQGLRPGRYTLVWGYFHAEMPGTGPVVRAVDVPSQGEVSLR</sequence>
<dbReference type="Pfam" id="PF13620">
    <property type="entry name" value="CarboxypepD_reg"/>
    <property type="match status" value="3"/>
</dbReference>
<keyword evidence="2" id="KW-1185">Reference proteome</keyword>
<dbReference type="Proteomes" id="UP000664052">
    <property type="component" value="Unassembled WGS sequence"/>
</dbReference>
<dbReference type="InterPro" id="IPR008969">
    <property type="entry name" value="CarboxyPept-like_regulatory"/>
</dbReference>
<dbReference type="InterPro" id="IPR015889">
    <property type="entry name" value="Intradiol_dOase_core"/>
</dbReference>
<dbReference type="RefSeq" id="WP_207056821.1">
    <property type="nucleotide sequence ID" value="NZ_JAFIMU010000010.1"/>
</dbReference>
<proteinExistence type="predicted"/>
<reference evidence="1 2" key="1">
    <citation type="submission" date="2021-02" db="EMBL/GenBank/DDBJ databases">
        <title>De Novo genome assembly of isolated myxobacteria.</title>
        <authorList>
            <person name="Stevens D.C."/>
        </authorList>
    </citation>
    <scope>NUCLEOTIDE SEQUENCE [LARGE SCALE GENOMIC DNA]</scope>
    <source>
        <strain evidence="1 2">ATCC 29039</strain>
    </source>
</reference>
<dbReference type="EMBL" id="JAFIMU010000010">
    <property type="protein sequence ID" value="MBN8232299.1"/>
    <property type="molecule type" value="Genomic_DNA"/>
</dbReference>
<gene>
    <name evidence="1" type="ORF">JYK02_32785</name>
</gene>
<name>A0ABS3DLT6_9BACT</name>
<evidence type="ECO:0000313" key="2">
    <source>
        <dbReference type="Proteomes" id="UP000664052"/>
    </source>
</evidence>
<protein>
    <submittedName>
        <fullName evidence="1">Carboxypeptidase regulatory-like domain-containing protein</fullName>
    </submittedName>
</protein>
<evidence type="ECO:0000313" key="1">
    <source>
        <dbReference type="EMBL" id="MBN8232299.1"/>
    </source>
</evidence>
<organism evidence="1 2">
    <name type="scientific">Corallococcus macrosporus</name>
    <dbReference type="NCBI Taxonomy" id="35"/>
    <lineage>
        <taxon>Bacteria</taxon>
        <taxon>Pseudomonadati</taxon>
        <taxon>Myxococcota</taxon>
        <taxon>Myxococcia</taxon>
        <taxon>Myxococcales</taxon>
        <taxon>Cystobacterineae</taxon>
        <taxon>Myxococcaceae</taxon>
        <taxon>Corallococcus</taxon>
    </lineage>
</organism>
<dbReference type="SUPFAM" id="SSF49452">
    <property type="entry name" value="Starch-binding domain-like"/>
    <property type="match status" value="2"/>
</dbReference>
<dbReference type="InterPro" id="IPR013784">
    <property type="entry name" value="Carb-bd-like_fold"/>
</dbReference>
<comment type="caution">
    <text evidence="1">The sequence shown here is derived from an EMBL/GenBank/DDBJ whole genome shotgun (WGS) entry which is preliminary data.</text>
</comment>
<accession>A0ABS3DLT6</accession>
<dbReference type="Gene3D" id="2.60.130.10">
    <property type="entry name" value="Aromatic compound dioxygenase"/>
    <property type="match status" value="1"/>
</dbReference>
<dbReference type="SUPFAM" id="SSF49464">
    <property type="entry name" value="Carboxypeptidase regulatory domain-like"/>
    <property type="match status" value="5"/>
</dbReference>
<dbReference type="Gene3D" id="2.60.40.1120">
    <property type="entry name" value="Carboxypeptidase-like, regulatory domain"/>
    <property type="match status" value="6"/>
</dbReference>